<organism evidence="2 3">
    <name type="scientific">Chryseobacterium gallinarum</name>
    <dbReference type="NCBI Taxonomy" id="1324352"/>
    <lineage>
        <taxon>Bacteria</taxon>
        <taxon>Pseudomonadati</taxon>
        <taxon>Bacteroidota</taxon>
        <taxon>Flavobacteriia</taxon>
        <taxon>Flavobacteriales</taxon>
        <taxon>Weeksellaceae</taxon>
        <taxon>Chryseobacterium group</taxon>
        <taxon>Chryseobacterium</taxon>
    </lineage>
</organism>
<gene>
    <name evidence="2" type="ORF">FOB44_08695</name>
</gene>
<feature type="domain" description="Diiron non-heme beta-hydroxylase N-terminal" evidence="1">
    <location>
        <begin position="6"/>
        <end position="238"/>
    </location>
</feature>
<dbReference type="Pfam" id="PF18456">
    <property type="entry name" value="CmlA_N"/>
    <property type="match status" value="1"/>
</dbReference>
<sequence length="546" mass="63067">MNNLVYLKPNVVIEPLIQRWYAWSHLISPGTAAMNVSKRHMRIMNSYIENPRLHKEATKNPKMLGGPFSDYAENRDTDIKELLKNTLIDQKKLIELSFAIKKLTVMLQEEAKGQSLESLYEKVPEILKGYVELIYDLNGNPSFRFYEYLLYQSEFYDDRTQSIALWLTNNDSRPFVLSTPRLNEEDVIHLNIPFSSPFIDELSKMKRVPGEYDKIRELVGSLTAEEEILFRNLFTDAPSALYKKYEGDSIRMRYFGHACILIETKEISILIDPLISYYGYQSSVEHFSDFDLPEVIDYVLITHNHQDHILLETLLPLRHKIKKIIVPRSGGGHLQDPSVKLMFENIGFNNIIEIGEFSSVKFLDCEIKGIPFMGEHSDLDIKSKMCYQVKISDFSLLFVADSRIIEKKVYERSKPFIGDIDVIFLGMECDGAPLTWLYGPLVVNEISREHDRSRRLSGSDCNKGMSLVDIFNPSEVYVYAMGQEPWCEFISSIKYTDESNPIIQSDALVKECISRGIIAERLYGEKEILYNKTKNSKKEIESQVEN</sequence>
<dbReference type="PANTHER" id="PTHR43546">
    <property type="entry name" value="UPF0173 METAL-DEPENDENT HYDROLASE MJ1163-RELATED"/>
    <property type="match status" value="1"/>
</dbReference>
<dbReference type="Pfam" id="PF13483">
    <property type="entry name" value="Lactamase_B_3"/>
    <property type="match status" value="1"/>
</dbReference>
<accession>A0ABX6KQ30</accession>
<dbReference type="InterPro" id="IPR041141">
    <property type="entry name" value="CmlA_N"/>
</dbReference>
<protein>
    <submittedName>
        <fullName evidence="2">MBL fold metallo-hydrolase</fullName>
    </submittedName>
</protein>
<dbReference type="SUPFAM" id="SSF56281">
    <property type="entry name" value="Metallo-hydrolase/oxidoreductase"/>
    <property type="match status" value="1"/>
</dbReference>
<dbReference type="Proteomes" id="UP000501570">
    <property type="component" value="Chromosome"/>
</dbReference>
<evidence type="ECO:0000313" key="3">
    <source>
        <dbReference type="Proteomes" id="UP000501570"/>
    </source>
</evidence>
<name>A0ABX6KQ30_CHRGL</name>
<dbReference type="EMBL" id="CP050995">
    <property type="protein sequence ID" value="QIY90742.1"/>
    <property type="molecule type" value="Genomic_DNA"/>
</dbReference>
<evidence type="ECO:0000313" key="2">
    <source>
        <dbReference type="EMBL" id="QIY90742.1"/>
    </source>
</evidence>
<dbReference type="RefSeq" id="WP_168238282.1">
    <property type="nucleotide sequence ID" value="NZ_CP050995.1"/>
</dbReference>
<dbReference type="InterPro" id="IPR050114">
    <property type="entry name" value="UPF0173_UPF0282_UlaG_hydrolase"/>
</dbReference>
<evidence type="ECO:0000259" key="1">
    <source>
        <dbReference type="Pfam" id="PF18456"/>
    </source>
</evidence>
<keyword evidence="3" id="KW-1185">Reference proteome</keyword>
<reference evidence="2 3" key="1">
    <citation type="submission" date="2019-09" db="EMBL/GenBank/DDBJ databases">
        <title>FDA dAtabase for Regulatory Grade micrObial Sequences (FDA-ARGOS): Supporting development and validation of Infectious Disease Dx tests.</title>
        <authorList>
            <person name="Sciortino C."/>
            <person name="Tallon L."/>
            <person name="Sadzewicz L."/>
            <person name="Vavikolanu K."/>
            <person name="Mehta A."/>
            <person name="Aluvathingal J."/>
            <person name="Nadendla S."/>
            <person name="Nandy P."/>
            <person name="Geyer C."/>
            <person name="Yan Y."/>
            <person name="Sichtig H."/>
        </authorList>
    </citation>
    <scope>NUCLEOTIDE SEQUENCE [LARGE SCALE GENOMIC DNA]</scope>
    <source>
        <strain evidence="2 3">FDAARGOS_636</strain>
    </source>
</reference>
<proteinExistence type="predicted"/>
<dbReference type="InterPro" id="IPR036866">
    <property type="entry name" value="RibonucZ/Hydroxyglut_hydro"/>
</dbReference>
<dbReference type="Gene3D" id="3.60.15.10">
    <property type="entry name" value="Ribonuclease Z/Hydroxyacylglutathione hydrolase-like"/>
    <property type="match status" value="1"/>
</dbReference>